<evidence type="ECO:0000256" key="1">
    <source>
        <dbReference type="SAM" id="SignalP"/>
    </source>
</evidence>
<keyword evidence="1" id="KW-0732">Signal</keyword>
<dbReference type="EMBL" id="AFXZ01000051">
    <property type="protein sequence ID" value="EGV42493.1"/>
    <property type="molecule type" value="Genomic_DNA"/>
</dbReference>
<feature type="chain" id="PRO_5003429266" description="Putative beta-lactamase-inhibitor-like PepSY-like domain-containing protein" evidence="1">
    <location>
        <begin position="22"/>
        <end position="149"/>
    </location>
</feature>
<dbReference type="Pfam" id="PF11396">
    <property type="entry name" value="PepSY_like"/>
    <property type="match status" value="1"/>
</dbReference>
<dbReference type="OrthoDB" id="1121502at2"/>
<dbReference type="SUPFAM" id="SSF160574">
    <property type="entry name" value="BT0923-like"/>
    <property type="match status" value="1"/>
</dbReference>
<accession>G2EGE3</accession>
<dbReference type="RefSeq" id="WP_008638967.1">
    <property type="nucleotide sequence ID" value="NZ_AFXZ01000051.1"/>
</dbReference>
<reference evidence="3 4" key="1">
    <citation type="journal article" date="2008" name="Int. J. Syst. Evol. Microbiol.">
        <title>Bizionia argentinensis sp. nov., isolated from surface marine water in Antarctica.</title>
        <authorList>
            <person name="Bercovich A."/>
            <person name="Vazquez S.C."/>
            <person name="Yankilevich P."/>
            <person name="Coria S.H."/>
            <person name="Foti M."/>
            <person name="Hernandez E."/>
            <person name="Vidal A."/>
            <person name="Ruberto L."/>
            <person name="Melo C."/>
            <person name="Marenssi S."/>
            <person name="Criscuolo M."/>
            <person name="Memoli M."/>
            <person name="Arguelles M."/>
            <person name="Mac Cormack W.P."/>
        </authorList>
    </citation>
    <scope>NUCLEOTIDE SEQUENCE [LARGE SCALE GENOMIC DNA]</scope>
    <source>
        <strain evidence="3 4">JUB59</strain>
    </source>
</reference>
<dbReference type="Gene3D" id="3.10.450.360">
    <property type="match status" value="1"/>
</dbReference>
<evidence type="ECO:0000313" key="3">
    <source>
        <dbReference type="EMBL" id="EGV42493.1"/>
    </source>
</evidence>
<keyword evidence="4" id="KW-1185">Reference proteome</keyword>
<dbReference type="Proteomes" id="UP000003730">
    <property type="component" value="Unassembled WGS sequence"/>
</dbReference>
<gene>
    <name evidence="3" type="ORF">BZARG_2251</name>
</gene>
<dbReference type="InterPro" id="IPR021533">
    <property type="entry name" value="PepSY-like"/>
</dbReference>
<comment type="caution">
    <text evidence="3">The sequence shown here is derived from an EMBL/GenBank/DDBJ whole genome shotgun (WGS) entry which is preliminary data.</text>
</comment>
<dbReference type="AlphaFoldDB" id="G2EGE3"/>
<feature type="domain" description="Putative beta-lactamase-inhibitor-like PepSY-like" evidence="2">
    <location>
        <begin position="55"/>
        <end position="144"/>
    </location>
</feature>
<evidence type="ECO:0000313" key="4">
    <source>
        <dbReference type="Proteomes" id="UP000003730"/>
    </source>
</evidence>
<feature type="signal peptide" evidence="1">
    <location>
        <begin position="1"/>
        <end position="21"/>
    </location>
</feature>
<name>G2EGE3_9FLAO</name>
<sequence length="149" mass="17074">MKTLKAITVGIILLFTGTMNAQDLKKTDVPQSFTKSLLEVYPEAKDIIWERSNEDYKVKFKNNLLEHKIYFNKQGDRVKVEAEIVKANLPKPLVEALKRDYSDYRIDSAKSMFQNGVTTYEVEVSKSGWTEEIELTYSEAGTVLDIDRG</sequence>
<organism evidence="3 4">
    <name type="scientific">Bizionia argentinensis JUB59</name>
    <dbReference type="NCBI Taxonomy" id="1046627"/>
    <lineage>
        <taxon>Bacteria</taxon>
        <taxon>Pseudomonadati</taxon>
        <taxon>Bacteroidota</taxon>
        <taxon>Flavobacteriia</taxon>
        <taxon>Flavobacteriales</taxon>
        <taxon>Flavobacteriaceae</taxon>
        <taxon>Bizionia</taxon>
    </lineage>
</organism>
<dbReference type="STRING" id="1046627.BZARG_2251"/>
<proteinExistence type="predicted"/>
<evidence type="ECO:0000259" key="2">
    <source>
        <dbReference type="Pfam" id="PF11396"/>
    </source>
</evidence>
<dbReference type="eggNOG" id="COG3212">
    <property type="taxonomic scope" value="Bacteria"/>
</dbReference>
<protein>
    <recommendedName>
        <fullName evidence="2">Putative beta-lactamase-inhibitor-like PepSY-like domain-containing protein</fullName>
    </recommendedName>
</protein>